<dbReference type="PIRSF" id="PIRSF036893">
    <property type="entry name" value="Lipocalin_ApoD"/>
    <property type="match status" value="1"/>
</dbReference>
<evidence type="ECO:0000256" key="2">
    <source>
        <dbReference type="PIRNR" id="PIRNR036893"/>
    </source>
</evidence>
<feature type="lipid moiety-binding region" description="S-diacylglycerol cysteine" evidence="3">
    <location>
        <position position="18"/>
    </location>
</feature>
<dbReference type="Gene3D" id="2.40.128.20">
    <property type="match status" value="1"/>
</dbReference>
<dbReference type="PATRIC" id="fig|1280953.3.peg.1765"/>
<feature type="domain" description="Lipocalin/cytosolic fatty-acid binding" evidence="4">
    <location>
        <begin position="37"/>
        <end position="182"/>
    </location>
</feature>
<comment type="subunit">
    <text evidence="2">Homodimer.</text>
</comment>
<dbReference type="EMBL" id="ARYL01000011">
    <property type="protein sequence ID" value="KDA02768.1"/>
    <property type="molecule type" value="Genomic_DNA"/>
</dbReference>
<comment type="subcellular location">
    <subcellularLocation>
        <location evidence="2">Cell outer membrane</location>
    </subcellularLocation>
</comment>
<dbReference type="SUPFAM" id="SSF50814">
    <property type="entry name" value="Lipocalins"/>
    <property type="match status" value="1"/>
</dbReference>
<reference evidence="5 6" key="1">
    <citation type="journal article" date="2014" name="Antonie Van Leeuwenhoek">
        <title>Hyphomonas beringensis sp. nov. and Hyphomonas chukchiensis sp. nov., isolated from surface seawater of the Bering Sea and Chukchi Sea.</title>
        <authorList>
            <person name="Li C."/>
            <person name="Lai Q."/>
            <person name="Li G."/>
            <person name="Dong C."/>
            <person name="Wang J."/>
            <person name="Liao Y."/>
            <person name="Shao Z."/>
        </authorList>
    </citation>
    <scope>NUCLEOTIDE SEQUENCE [LARGE SCALE GENOMIC DNA]</scope>
    <source>
        <strain evidence="5 6">SCH89</strain>
    </source>
</reference>
<feature type="lipid moiety-binding region" description="N-palmitoyl cysteine" evidence="3">
    <location>
        <position position="18"/>
    </location>
</feature>
<dbReference type="InterPro" id="IPR022271">
    <property type="entry name" value="Lipocalin_ApoD"/>
</dbReference>
<evidence type="ECO:0000313" key="5">
    <source>
        <dbReference type="EMBL" id="KDA02768.1"/>
    </source>
</evidence>
<gene>
    <name evidence="5" type="ORF">HOC_08729</name>
</gene>
<dbReference type="GO" id="GO:0009279">
    <property type="term" value="C:cell outer membrane"/>
    <property type="evidence" value="ECO:0007669"/>
    <property type="project" value="UniProtKB-SubCell"/>
</dbReference>
<dbReference type="PROSITE" id="PS00213">
    <property type="entry name" value="LIPOCALIN"/>
    <property type="match status" value="1"/>
</dbReference>
<comment type="caution">
    <text evidence="5">The sequence shown here is derived from an EMBL/GenBank/DDBJ whole genome shotgun (WGS) entry which is preliminary data.</text>
</comment>
<dbReference type="AlphaFoldDB" id="A0A059G8H4"/>
<dbReference type="STRING" id="1280953.HOC_08729"/>
<dbReference type="OrthoDB" id="594739at2"/>
<dbReference type="CDD" id="cd19438">
    <property type="entry name" value="lipocalin_Blc-like"/>
    <property type="match status" value="1"/>
</dbReference>
<name>A0A059G8H4_9PROT</name>
<dbReference type="InterPro" id="IPR047202">
    <property type="entry name" value="Lipocalin_Blc-like_dom"/>
</dbReference>
<dbReference type="GO" id="GO:0006950">
    <property type="term" value="P:response to stress"/>
    <property type="evidence" value="ECO:0007669"/>
    <property type="project" value="UniProtKB-ARBA"/>
</dbReference>
<dbReference type="InterPro" id="IPR002446">
    <property type="entry name" value="Lipocalin_bac"/>
</dbReference>
<dbReference type="Pfam" id="PF08212">
    <property type="entry name" value="Lipocalin_2"/>
    <property type="match status" value="1"/>
</dbReference>
<organism evidence="5 6">
    <name type="scientific">Hyphomonas oceanitis SCH89</name>
    <dbReference type="NCBI Taxonomy" id="1280953"/>
    <lineage>
        <taxon>Bacteria</taxon>
        <taxon>Pseudomonadati</taxon>
        <taxon>Pseudomonadota</taxon>
        <taxon>Alphaproteobacteria</taxon>
        <taxon>Hyphomonadales</taxon>
        <taxon>Hyphomonadaceae</taxon>
        <taxon>Hyphomonas</taxon>
    </lineage>
</organism>
<protein>
    <recommendedName>
        <fullName evidence="2">Outer membrane lipoprotein Blc</fullName>
    </recommendedName>
</protein>
<dbReference type="PROSITE" id="PS51257">
    <property type="entry name" value="PROKAR_LIPOPROTEIN"/>
    <property type="match status" value="1"/>
</dbReference>
<keyword evidence="2" id="KW-0472">Membrane</keyword>
<evidence type="ECO:0000256" key="1">
    <source>
        <dbReference type="ARBA" id="ARBA00006889"/>
    </source>
</evidence>
<dbReference type="InterPro" id="IPR000566">
    <property type="entry name" value="Lipocln_cytosolic_FA-bd_dom"/>
</dbReference>
<accession>A0A059G8H4</accession>
<evidence type="ECO:0000313" key="6">
    <source>
        <dbReference type="Proteomes" id="UP000024942"/>
    </source>
</evidence>
<dbReference type="RefSeq" id="WP_035537613.1">
    <property type="nucleotide sequence ID" value="NZ_ARYL01000011.1"/>
</dbReference>
<keyword evidence="2 3" id="KW-0449">Lipoprotein</keyword>
<proteinExistence type="inferred from homology"/>
<dbReference type="PANTHER" id="PTHR10612">
    <property type="entry name" value="APOLIPOPROTEIN D"/>
    <property type="match status" value="1"/>
</dbReference>
<dbReference type="Proteomes" id="UP000024942">
    <property type="component" value="Unassembled WGS sequence"/>
</dbReference>
<evidence type="ECO:0000256" key="3">
    <source>
        <dbReference type="PIRSR" id="PIRSR036893-52"/>
    </source>
</evidence>
<dbReference type="InterPro" id="IPR012674">
    <property type="entry name" value="Calycin"/>
</dbReference>
<keyword evidence="2" id="KW-0446">Lipid-binding</keyword>
<sequence length="183" mass="20091">MIKHLLTASIASLVLTACMSQPDYRAQETAPPTVPNVDLDQYAGLWYEIARYPNSFEKDCAGVTAEYAQRDDGRISVTNTCHKGSPEGKVKVANGVARVVEGSGNARLKVKFAPSWVPFAWGDYWILHLEPDYSAVLVGDPSGKYLWILARDKTLDADTLARIKARAEALGYKTDPLVMTDQG</sequence>
<comment type="function">
    <text evidence="2">Involved in the storage or transport of lipids necessary for membrane maintenance under stressful conditions. Displays a binding preference for lysophospholipids.</text>
</comment>
<keyword evidence="2" id="KW-0998">Cell outer membrane</keyword>
<keyword evidence="3" id="KW-0564">Palmitate</keyword>
<dbReference type="PRINTS" id="PR01171">
    <property type="entry name" value="BCTLIPOCALIN"/>
</dbReference>
<evidence type="ECO:0000259" key="4">
    <source>
        <dbReference type="Pfam" id="PF08212"/>
    </source>
</evidence>
<dbReference type="InterPro" id="IPR022272">
    <property type="entry name" value="Lipocalin_CS"/>
</dbReference>
<comment type="similarity">
    <text evidence="1 2">Belongs to the calycin superfamily. Lipocalin family.</text>
</comment>
<dbReference type="PANTHER" id="PTHR10612:SF34">
    <property type="entry name" value="APOLIPOPROTEIN D"/>
    <property type="match status" value="1"/>
</dbReference>
<dbReference type="eggNOG" id="COG3040">
    <property type="taxonomic scope" value="Bacteria"/>
</dbReference>
<keyword evidence="6" id="KW-1185">Reference proteome</keyword>
<dbReference type="GO" id="GO:0008289">
    <property type="term" value="F:lipid binding"/>
    <property type="evidence" value="ECO:0007669"/>
    <property type="project" value="UniProtKB-UniRule"/>
</dbReference>